<dbReference type="Proteomes" id="UP000703295">
    <property type="component" value="Unassembled WGS sequence"/>
</dbReference>
<comment type="caution">
    <text evidence="1">The sequence shown here is derived from an EMBL/GenBank/DDBJ whole genome shotgun (WGS) entry which is preliminary data.</text>
</comment>
<evidence type="ECO:0000313" key="2">
    <source>
        <dbReference type="Proteomes" id="UP000703295"/>
    </source>
</evidence>
<evidence type="ECO:0008006" key="3">
    <source>
        <dbReference type="Google" id="ProtNLM"/>
    </source>
</evidence>
<proteinExistence type="predicted"/>
<reference evidence="1 2" key="1">
    <citation type="journal article" date="2021" name="Sci. Rep.">
        <title>The distribution of antibiotic resistance genes in chicken gut microbiota commensals.</title>
        <authorList>
            <person name="Juricova H."/>
            <person name="Matiasovicova J."/>
            <person name="Kubasova T."/>
            <person name="Cejkova D."/>
            <person name="Rychlik I."/>
        </authorList>
    </citation>
    <scope>NUCLEOTIDE SEQUENCE [LARGE SCALE GENOMIC DNA]</scope>
    <source>
        <strain evidence="1 2">An801</strain>
    </source>
</reference>
<dbReference type="EMBL" id="JACJJW010000002">
    <property type="protein sequence ID" value="MBM6757394.1"/>
    <property type="molecule type" value="Genomic_DNA"/>
</dbReference>
<dbReference type="RefSeq" id="WP_204474060.1">
    <property type="nucleotide sequence ID" value="NZ_JACJJW010000002.1"/>
</dbReference>
<name>A0ABS2ET22_9BACE</name>
<accession>A0ABS2ET22</accession>
<organism evidence="1 2">
    <name type="scientific">Bacteroides mediterraneensis</name>
    <dbReference type="NCBI Taxonomy" id="1841856"/>
    <lineage>
        <taxon>Bacteria</taxon>
        <taxon>Pseudomonadati</taxon>
        <taxon>Bacteroidota</taxon>
        <taxon>Bacteroidia</taxon>
        <taxon>Bacteroidales</taxon>
        <taxon>Bacteroidaceae</taxon>
        <taxon>Bacteroides</taxon>
    </lineage>
</organism>
<gene>
    <name evidence="1" type="ORF">H6A31_01570</name>
</gene>
<keyword evidence="2" id="KW-1185">Reference proteome</keyword>
<evidence type="ECO:0000313" key="1">
    <source>
        <dbReference type="EMBL" id="MBM6757394.1"/>
    </source>
</evidence>
<sequence>MKRKDIKQEAQNRCDKRFSYLHNSAFFDGFVAGAEWRINSVWHDINETPKDGRIIVLLGKYGTMLLYGPNMMYYKESIIMDGGFIKWAYKEDLMPDMEE</sequence>
<protein>
    <recommendedName>
        <fullName evidence="3">YopX protein domain-containing protein</fullName>
    </recommendedName>
</protein>